<organism evidence="9">
    <name type="scientific">Arion vulgaris</name>
    <dbReference type="NCBI Taxonomy" id="1028688"/>
    <lineage>
        <taxon>Eukaryota</taxon>
        <taxon>Metazoa</taxon>
        <taxon>Spiralia</taxon>
        <taxon>Lophotrochozoa</taxon>
        <taxon>Mollusca</taxon>
        <taxon>Gastropoda</taxon>
        <taxon>Heterobranchia</taxon>
        <taxon>Euthyneura</taxon>
        <taxon>Panpulmonata</taxon>
        <taxon>Eupulmonata</taxon>
        <taxon>Stylommatophora</taxon>
        <taxon>Helicina</taxon>
        <taxon>Arionoidea</taxon>
        <taxon>Arionidae</taxon>
        <taxon>Arion</taxon>
    </lineage>
</organism>
<reference evidence="9" key="1">
    <citation type="submission" date="2014-12" db="EMBL/GenBank/DDBJ databases">
        <title>Insight into the proteome of Arion vulgaris.</title>
        <authorList>
            <person name="Aradska J."/>
            <person name="Bulat T."/>
            <person name="Smidak R."/>
            <person name="Sarate P."/>
            <person name="Gangsoo J."/>
            <person name="Sialana F."/>
            <person name="Bilban M."/>
            <person name="Lubec G."/>
        </authorList>
    </citation>
    <scope>NUCLEOTIDE SEQUENCE</scope>
    <source>
        <tissue evidence="9">Skin</tissue>
    </source>
</reference>
<keyword evidence="4" id="KW-0276">Fatty acid metabolism</keyword>
<dbReference type="PANTHER" id="PTHR43272:SF83">
    <property type="entry name" value="ACYL-COA SYNTHETASE LONG-CHAIN, ISOFORM J"/>
    <property type="match status" value="1"/>
</dbReference>
<dbReference type="GO" id="GO:0005811">
    <property type="term" value="C:lipid droplet"/>
    <property type="evidence" value="ECO:0007669"/>
    <property type="project" value="TreeGrafter"/>
</dbReference>
<dbReference type="InterPro" id="IPR042099">
    <property type="entry name" value="ANL_N_sf"/>
</dbReference>
<keyword evidence="5" id="KW-0067">ATP-binding</keyword>
<proteinExistence type="inferred from homology"/>
<dbReference type="GO" id="GO:0005886">
    <property type="term" value="C:plasma membrane"/>
    <property type="evidence" value="ECO:0007669"/>
    <property type="project" value="TreeGrafter"/>
</dbReference>
<dbReference type="EC" id="6.2.1.3" evidence="6"/>
<protein>
    <recommendedName>
        <fullName evidence="6">long-chain-fatty-acid--CoA ligase</fullName>
        <ecNumber evidence="6">6.2.1.3</ecNumber>
    </recommendedName>
</protein>
<dbReference type="Gene3D" id="3.40.50.12780">
    <property type="entry name" value="N-terminal domain of ligase-like"/>
    <property type="match status" value="1"/>
</dbReference>
<name>A0A0B6YS27_9EUPU</name>
<dbReference type="GO" id="GO:0005783">
    <property type="term" value="C:endoplasmic reticulum"/>
    <property type="evidence" value="ECO:0007669"/>
    <property type="project" value="TreeGrafter"/>
</dbReference>
<dbReference type="AlphaFoldDB" id="A0A0B6YS27"/>
<sequence>MEIVVSFLSIALKVVSLVFDTITYVPYYIIQRPDKICKRSKRIKAKPVSGKPSDAWRSVDVPSTGLTTSIFPECKTLDDLFSRACSIYVDQPCLGTRDVISEDEEVQPGGKVFKKLVLGHYQWETYAEVSTRVNNFGSGLCSLGHLPRSMLVIFAETRADWMVSAQTCFKYNFPMVTLYATLGVDAIIHGIKETEVHWSSQALNFYPSFRMFYLRHQMSVT</sequence>
<evidence type="ECO:0000313" key="9">
    <source>
        <dbReference type="EMBL" id="CEK59003.1"/>
    </source>
</evidence>
<evidence type="ECO:0000256" key="7">
    <source>
        <dbReference type="SAM" id="Phobius"/>
    </source>
</evidence>
<dbReference type="GO" id="GO:0005524">
    <property type="term" value="F:ATP binding"/>
    <property type="evidence" value="ECO:0007669"/>
    <property type="project" value="UniProtKB-KW"/>
</dbReference>
<keyword evidence="3" id="KW-0547">Nucleotide-binding</keyword>
<gene>
    <name evidence="9" type="primary">ORF34862</name>
</gene>
<dbReference type="SUPFAM" id="SSF56801">
    <property type="entry name" value="Acetyl-CoA synthetase-like"/>
    <property type="match status" value="1"/>
</dbReference>
<keyword evidence="4" id="KW-0443">Lipid metabolism</keyword>
<keyword evidence="7" id="KW-0472">Membrane</keyword>
<dbReference type="GO" id="GO:0035336">
    <property type="term" value="P:long-chain fatty-acyl-CoA metabolic process"/>
    <property type="evidence" value="ECO:0007669"/>
    <property type="project" value="TreeGrafter"/>
</dbReference>
<feature type="domain" description="AMP-dependent synthetase/ligase" evidence="8">
    <location>
        <begin position="119"/>
        <end position="196"/>
    </location>
</feature>
<evidence type="ECO:0000256" key="5">
    <source>
        <dbReference type="ARBA" id="ARBA00022840"/>
    </source>
</evidence>
<evidence type="ECO:0000256" key="6">
    <source>
        <dbReference type="ARBA" id="ARBA00026121"/>
    </source>
</evidence>
<dbReference type="GO" id="GO:0004467">
    <property type="term" value="F:long-chain fatty acid-CoA ligase activity"/>
    <property type="evidence" value="ECO:0007669"/>
    <property type="project" value="UniProtKB-EC"/>
</dbReference>
<evidence type="ECO:0000259" key="8">
    <source>
        <dbReference type="Pfam" id="PF00501"/>
    </source>
</evidence>
<evidence type="ECO:0000256" key="4">
    <source>
        <dbReference type="ARBA" id="ARBA00022832"/>
    </source>
</evidence>
<evidence type="ECO:0000256" key="2">
    <source>
        <dbReference type="ARBA" id="ARBA00022598"/>
    </source>
</evidence>
<dbReference type="EMBL" id="HACG01012138">
    <property type="protein sequence ID" value="CEK59003.1"/>
    <property type="molecule type" value="Transcribed_RNA"/>
</dbReference>
<accession>A0A0B6YS27</accession>
<dbReference type="PANTHER" id="PTHR43272">
    <property type="entry name" value="LONG-CHAIN-FATTY-ACID--COA LIGASE"/>
    <property type="match status" value="1"/>
</dbReference>
<comment type="similarity">
    <text evidence="1">Belongs to the ATP-dependent AMP-binding enzyme family.</text>
</comment>
<keyword evidence="2" id="KW-0436">Ligase</keyword>
<feature type="transmembrane region" description="Helical" evidence="7">
    <location>
        <begin position="6"/>
        <end position="30"/>
    </location>
</feature>
<dbReference type="GO" id="GO:0030182">
    <property type="term" value="P:neuron differentiation"/>
    <property type="evidence" value="ECO:0007669"/>
    <property type="project" value="TreeGrafter"/>
</dbReference>
<dbReference type="Pfam" id="PF00501">
    <property type="entry name" value="AMP-binding"/>
    <property type="match status" value="1"/>
</dbReference>
<keyword evidence="7" id="KW-1133">Transmembrane helix</keyword>
<keyword evidence="7" id="KW-0812">Transmembrane</keyword>
<dbReference type="InterPro" id="IPR000873">
    <property type="entry name" value="AMP-dep_synth/lig_dom"/>
</dbReference>
<evidence type="ECO:0000256" key="3">
    <source>
        <dbReference type="ARBA" id="ARBA00022741"/>
    </source>
</evidence>
<evidence type="ECO:0000256" key="1">
    <source>
        <dbReference type="ARBA" id="ARBA00006432"/>
    </source>
</evidence>